<feature type="region of interest" description="Disordered" evidence="2">
    <location>
        <begin position="1"/>
        <end position="36"/>
    </location>
</feature>
<dbReference type="GO" id="GO:0003676">
    <property type="term" value="F:nucleic acid binding"/>
    <property type="evidence" value="ECO:0007669"/>
    <property type="project" value="InterPro"/>
</dbReference>
<feature type="region of interest" description="Disordered" evidence="2">
    <location>
        <begin position="62"/>
        <end position="218"/>
    </location>
</feature>
<dbReference type="InterPro" id="IPR022783">
    <property type="entry name" value="GCFC_dom"/>
</dbReference>
<dbReference type="Pfam" id="PF07842">
    <property type="entry name" value="GCFC"/>
    <property type="match status" value="1"/>
</dbReference>
<sequence>MASSSSEDDLEEQLRKGFGGRNQRDRKRRKVNGKEFGMLGDFALDDAGRDDDLRYQPVMFASANKGTTSIDLGQNTEANGENPDKKTSKFKLGMMSFAKSGQQSTTASTETSTDNNSEKQKQSGFKLGMMSFAKPGEVASSTTASQETDRPRMGMGAMNSMMNNFAGFGASKSNSEDENPTPRNTWSSFNIPDTKSPPPAKATKQTPKPSNKKASKDSATYGIGAALMAKMGYVSGKGLGSDGKGILNPIEHKMRPQGLGLGGIKERTAQAKAEAKRQGHIVSDDESDSEADNKKRKGKGVVGTAQAKERAQRKAKDIYKTIHDMEAENLHVPAGLKNIVLMTQEGQGSSVALDSLHQSRTGTPGSSTVSDDGEERKLDAQLEFDKAYEDLNRFAKEWKTYKSREEYVDFETKQINGKLDVVLSEISKLEGILAAFDGIDENTDLNKVVDVLESVQYQYVKEIGPFHLDELAVAAFASPFKRALAEWDPLAEPTKFKDEFTRLRLILDITRSQKEDEDVDINEHHQHYYTNYETLIYHTWLPAIIKTFREDWKFTHAASAVLLIETWTGLIPKPFIDQVLNVIVESGLKPQIKHWKPAVMQTSKTAKPVPSPHKWLFPWLPYLSRAALRDIIDGLKARFGHLVRGWRISDGAPLEGIIEWREIIEDAEMEKLLVTNLLPRLSQLLRREVSFGLDESTDSFREIMKWSVGFKASTFSLLLEQAVFPQWEASAFRILTVQSGVGLMKVVEWYERWYAAIPMELRELPTVNRELHNCLKMIEDAVKIPAAERAWSLPKPLLLLEDLPSGAATPQSFVASIPGTPRRAQSESTASNPTTPTPAASNPGHGSASTFKEVVDDHVAALDHFLIPLHRSHPVLGFPLYKISRHARGLDKASVTCYFEDNVLWVKAVGASEYVPVSVNDLGDVLNSN</sequence>
<feature type="region of interest" description="Disordered" evidence="2">
    <location>
        <begin position="814"/>
        <end position="848"/>
    </location>
</feature>
<proteinExistence type="inferred from homology"/>
<comment type="caution">
    <text evidence="4">The sequence shown here is derived from an EMBL/GenBank/DDBJ whole genome shotgun (WGS) entry which is preliminary data.</text>
</comment>
<dbReference type="InterPro" id="IPR045211">
    <property type="entry name" value="TFP11/STIP/Ntr1"/>
</dbReference>
<dbReference type="OrthoDB" id="4822at2759"/>
<protein>
    <submittedName>
        <fullName evidence="4">Similar to Saccharomyces cerevisiae YLR424W SPP382 Essential protein that forms a dimer with Ntr2p,also forms a trimer, with Ntr2p and Prp43p, that is involved in spliceosome disassembly</fullName>
    </submittedName>
</protein>
<feature type="compositionally biased region" description="Polar residues" evidence="2">
    <location>
        <begin position="181"/>
        <end position="191"/>
    </location>
</feature>
<dbReference type="InterPro" id="IPR000467">
    <property type="entry name" value="G_patch_dom"/>
</dbReference>
<organism evidence="4 5">
    <name type="scientific">Geotrichum candidum</name>
    <name type="common">Oospora lactis</name>
    <name type="synonym">Dipodascus geotrichum</name>
    <dbReference type="NCBI Taxonomy" id="1173061"/>
    <lineage>
        <taxon>Eukaryota</taxon>
        <taxon>Fungi</taxon>
        <taxon>Dikarya</taxon>
        <taxon>Ascomycota</taxon>
        <taxon>Saccharomycotina</taxon>
        <taxon>Dipodascomycetes</taxon>
        <taxon>Dipodascales</taxon>
        <taxon>Dipodascaceae</taxon>
        <taxon>Geotrichum</taxon>
    </lineage>
</organism>
<feature type="compositionally biased region" description="Polar residues" evidence="2">
    <location>
        <begin position="354"/>
        <end position="370"/>
    </location>
</feature>
<keyword evidence="5" id="KW-1185">Reference proteome</keyword>
<comment type="similarity">
    <text evidence="1">Belongs to the TFP11/STIP family.</text>
</comment>
<feature type="compositionally biased region" description="Low complexity" evidence="2">
    <location>
        <begin position="100"/>
        <end position="115"/>
    </location>
</feature>
<dbReference type="Proteomes" id="UP000242525">
    <property type="component" value="Unassembled WGS sequence"/>
</dbReference>
<dbReference type="GO" id="GO:0000390">
    <property type="term" value="P:spliceosomal complex disassembly"/>
    <property type="evidence" value="ECO:0007669"/>
    <property type="project" value="InterPro"/>
</dbReference>
<feature type="region of interest" description="Disordered" evidence="2">
    <location>
        <begin position="268"/>
        <end position="313"/>
    </location>
</feature>
<dbReference type="Pfam" id="PF01585">
    <property type="entry name" value="G-patch"/>
    <property type="match status" value="1"/>
</dbReference>
<gene>
    <name evidence="4" type="ORF">BN980_GECA17s00054g</name>
</gene>
<dbReference type="PANTHER" id="PTHR23329:SF1">
    <property type="entry name" value="TUFTELIN-INTERACTING PROTEIN 11"/>
    <property type="match status" value="1"/>
</dbReference>
<dbReference type="PROSITE" id="PS50174">
    <property type="entry name" value="G_PATCH"/>
    <property type="match status" value="1"/>
</dbReference>
<feature type="domain" description="G-patch" evidence="3">
    <location>
        <begin position="220"/>
        <end position="266"/>
    </location>
</feature>
<feature type="compositionally biased region" description="Basic and acidic residues" evidence="2">
    <location>
        <begin position="268"/>
        <end position="277"/>
    </location>
</feature>
<evidence type="ECO:0000256" key="1">
    <source>
        <dbReference type="ARBA" id="ARBA00010900"/>
    </source>
</evidence>
<dbReference type="EMBL" id="CCBN010000017">
    <property type="protein sequence ID" value="CDO56790.1"/>
    <property type="molecule type" value="Genomic_DNA"/>
</dbReference>
<dbReference type="SMART" id="SM00443">
    <property type="entry name" value="G_patch"/>
    <property type="match status" value="1"/>
</dbReference>
<dbReference type="PANTHER" id="PTHR23329">
    <property type="entry name" value="TUFTELIN-INTERACTING PROTEIN 11-RELATED"/>
    <property type="match status" value="1"/>
</dbReference>
<feature type="compositionally biased region" description="Acidic residues" evidence="2">
    <location>
        <begin position="1"/>
        <end position="11"/>
    </location>
</feature>
<evidence type="ECO:0000313" key="5">
    <source>
        <dbReference type="Proteomes" id="UP000242525"/>
    </source>
</evidence>
<feature type="compositionally biased region" description="Low complexity" evidence="2">
    <location>
        <begin position="153"/>
        <end position="169"/>
    </location>
</feature>
<feature type="compositionally biased region" description="Polar residues" evidence="2">
    <location>
        <begin position="64"/>
        <end position="79"/>
    </location>
</feature>
<evidence type="ECO:0000256" key="2">
    <source>
        <dbReference type="SAM" id="MobiDB-lite"/>
    </source>
</evidence>
<evidence type="ECO:0000313" key="4">
    <source>
        <dbReference type="EMBL" id="CDO56790.1"/>
    </source>
</evidence>
<name>A0A0J9XHJ0_GEOCN</name>
<dbReference type="STRING" id="1173061.A0A0J9XHJ0"/>
<dbReference type="AlphaFoldDB" id="A0A0J9XHJ0"/>
<evidence type="ECO:0000259" key="3">
    <source>
        <dbReference type="PROSITE" id="PS50174"/>
    </source>
</evidence>
<dbReference type="GO" id="GO:0071008">
    <property type="term" value="C:U2-type post-mRNA release spliceosomal complex"/>
    <property type="evidence" value="ECO:0007669"/>
    <property type="project" value="TreeGrafter"/>
</dbReference>
<reference evidence="4" key="1">
    <citation type="submission" date="2014-03" db="EMBL/GenBank/DDBJ databases">
        <authorList>
            <person name="Casaregola S."/>
        </authorList>
    </citation>
    <scope>NUCLEOTIDE SEQUENCE [LARGE SCALE GENOMIC DNA]</scope>
    <source>
        <strain evidence="4">CLIB 918</strain>
    </source>
</reference>
<feature type="compositionally biased region" description="Low complexity" evidence="2">
    <location>
        <begin position="828"/>
        <end position="843"/>
    </location>
</feature>
<accession>A0A0J9XHJ0</accession>
<feature type="region of interest" description="Disordered" evidence="2">
    <location>
        <begin position="354"/>
        <end position="375"/>
    </location>
</feature>